<keyword evidence="2" id="KW-0808">Transferase</keyword>
<dbReference type="Gene3D" id="2.60.40.1180">
    <property type="entry name" value="Golgi alpha-mannosidase II"/>
    <property type="match status" value="1"/>
</dbReference>
<evidence type="ECO:0000256" key="3">
    <source>
        <dbReference type="PIRSR" id="PIRSR003059-2"/>
    </source>
</evidence>
<feature type="binding site" evidence="3">
    <location>
        <position position="485"/>
    </location>
    <ligand>
        <name>substrate</name>
    </ligand>
</feature>
<dbReference type="InterPro" id="IPR033746">
    <property type="entry name" value="GGa_phosphorylase"/>
</dbReference>
<dbReference type="Gene3D" id="3.90.400.10">
    <property type="entry name" value="Oligo-1,6-glucosidase, Domain 2"/>
    <property type="match status" value="1"/>
</dbReference>
<organism evidence="5 6">
    <name type="scientific">Modicisalibacter ilicicola DSM 19980</name>
    <dbReference type="NCBI Taxonomy" id="1121942"/>
    <lineage>
        <taxon>Bacteria</taxon>
        <taxon>Pseudomonadati</taxon>
        <taxon>Pseudomonadota</taxon>
        <taxon>Gammaproteobacteria</taxon>
        <taxon>Oceanospirillales</taxon>
        <taxon>Halomonadaceae</taxon>
        <taxon>Modicisalibacter</taxon>
    </lineage>
</organism>
<dbReference type="GO" id="GO:0016757">
    <property type="term" value="F:glycosyltransferase activity"/>
    <property type="evidence" value="ECO:0007669"/>
    <property type="project" value="UniProtKB-KW"/>
</dbReference>
<dbReference type="InterPro" id="IPR016377">
    <property type="entry name" value="Sucrose_GGa_phosphorylase-rel"/>
</dbReference>
<feature type="binding site" evidence="3">
    <location>
        <begin position="249"/>
        <end position="251"/>
    </location>
    <ligand>
        <name>substrate</name>
    </ligand>
</feature>
<evidence type="ECO:0000313" key="6">
    <source>
        <dbReference type="Proteomes" id="UP000184346"/>
    </source>
</evidence>
<feature type="domain" description="Glycosyl hydrolase family 13 catalytic" evidence="4">
    <location>
        <begin position="92"/>
        <end position="443"/>
    </location>
</feature>
<keyword evidence="6" id="KW-1185">Reference proteome</keyword>
<proteinExistence type="predicted"/>
<dbReference type="RefSeq" id="WP_072818888.1">
    <property type="nucleotide sequence ID" value="NZ_FQUJ01000002.1"/>
</dbReference>
<protein>
    <submittedName>
        <fullName evidence="5">Sucrose phosphorylase</fullName>
    </submittedName>
</protein>
<keyword evidence="1" id="KW-0328">Glycosyltransferase</keyword>
<dbReference type="PIRSF" id="PIRSF003059">
    <property type="entry name" value="Sucrose_phosphorylase"/>
    <property type="match status" value="1"/>
</dbReference>
<dbReference type="STRING" id="1121942.SAMN02745148_00247"/>
<evidence type="ECO:0000256" key="2">
    <source>
        <dbReference type="ARBA" id="ARBA00022679"/>
    </source>
</evidence>
<feature type="binding site" evidence="3">
    <location>
        <position position="156"/>
    </location>
    <ligand>
        <name>substrate</name>
    </ligand>
</feature>
<evidence type="ECO:0000259" key="4">
    <source>
        <dbReference type="SMART" id="SM00642"/>
    </source>
</evidence>
<evidence type="ECO:0000313" key="5">
    <source>
        <dbReference type="EMBL" id="SHE36420.1"/>
    </source>
</evidence>
<dbReference type="InterPro" id="IPR006047">
    <property type="entry name" value="GH13_cat_dom"/>
</dbReference>
<dbReference type="EMBL" id="FQUJ01000002">
    <property type="protein sequence ID" value="SHE36420.1"/>
    <property type="molecule type" value="Genomic_DNA"/>
</dbReference>
<dbReference type="InterPro" id="IPR017853">
    <property type="entry name" value="GH"/>
</dbReference>
<accession>A0A1M4SW25</accession>
<reference evidence="5 6" key="1">
    <citation type="submission" date="2016-11" db="EMBL/GenBank/DDBJ databases">
        <authorList>
            <person name="Jaros S."/>
            <person name="Januszkiewicz K."/>
            <person name="Wedrychowicz H."/>
        </authorList>
    </citation>
    <scope>NUCLEOTIDE SEQUENCE [LARGE SCALE GENOMIC DNA]</scope>
    <source>
        <strain evidence="5 6">DSM 19980</strain>
    </source>
</reference>
<dbReference type="OrthoDB" id="9805159at2"/>
<evidence type="ECO:0000256" key="1">
    <source>
        <dbReference type="ARBA" id="ARBA00022676"/>
    </source>
</evidence>
<dbReference type="SMART" id="SM00642">
    <property type="entry name" value="Aamy"/>
    <property type="match status" value="1"/>
</dbReference>
<feature type="binding site" evidence="3">
    <location>
        <position position="118"/>
    </location>
    <ligand>
        <name>substrate</name>
    </ligand>
</feature>
<dbReference type="Gene3D" id="3.20.20.80">
    <property type="entry name" value="Glycosidases"/>
    <property type="match status" value="1"/>
</dbReference>
<dbReference type="Pfam" id="PF00128">
    <property type="entry name" value="Alpha-amylase"/>
    <property type="match status" value="1"/>
</dbReference>
<dbReference type="InterPro" id="IPR045857">
    <property type="entry name" value="O16G_dom_2"/>
</dbReference>
<dbReference type="PANTHER" id="PTHR38784:SF1">
    <property type="entry name" value="SUCROSE PHOSPHORYLASE"/>
    <property type="match status" value="1"/>
</dbReference>
<dbReference type="SUPFAM" id="SSF51445">
    <property type="entry name" value="(Trans)glycosidases"/>
    <property type="match status" value="1"/>
</dbReference>
<sequence length="611" mass="68836">MPPTPAHAGHGLPPTPATVLDEAAFTARAQARLEELYGPRASEVLRRLTTLVMHQRGAIDATPRPLWSERDQWLITYGDSLLDGRRPPLEALDAFLDERLPETFSGVHILPFFPWSSDDGFAVIHYREVDPALGDWSHVRRLADKRDLMADLVINHVSRESLWFVDYLAGSLPGRDYFIEMDPDTDLSEVTRPRSSPLLVPVSTRRGTRHLWATFSEDQIDLNFANPDVLLEFVGILLYYVQQGARMIRLDAIAYLWKEVGTSCIHLPQTHAVVRLLRAVLDFVAPGTLLITETNVPHRENMSYLGLDRLGKTEPDNPGESSAEYTAPDEAHLIYQFTLPPLLVHTLTSGDATALRTWAAQLPPLPAGCSYFNFTASHDGIGVRALEGLLPEHELEVLLELMHRFGGYVSMKANPDGNDSPYEINISYFDALKGTRRGPDAWQVERFLCSQNLALALQGIPGIYLHSLTATLNDHEGVERSGRLRSINRRRWHKQELDELLDSRSTPTREAFLSLKRRLALRAGEPCFHPEAAQRVLDTAPGVFAIQRGPLPGGRRLLAIHNISSERQPLELPELDQGEWYDVLADGALWQPEERYQLRPYRSLWLVQTLP</sequence>
<dbReference type="Proteomes" id="UP000184346">
    <property type="component" value="Unassembled WGS sequence"/>
</dbReference>
<dbReference type="InterPro" id="IPR013780">
    <property type="entry name" value="Glyco_hydro_b"/>
</dbReference>
<dbReference type="GO" id="GO:0005975">
    <property type="term" value="P:carbohydrate metabolic process"/>
    <property type="evidence" value="ECO:0007669"/>
    <property type="project" value="InterPro"/>
</dbReference>
<dbReference type="PANTHER" id="PTHR38784">
    <property type="entry name" value="SUCROSE PHOSPHORYLASE"/>
    <property type="match status" value="1"/>
</dbReference>
<dbReference type="AlphaFoldDB" id="A0A1M4SW25"/>
<dbReference type="CDD" id="cd11356">
    <property type="entry name" value="AmyAc_Sucrose_phosphorylase-like_1"/>
    <property type="match status" value="1"/>
</dbReference>
<name>A0A1M4SW25_9GAMM</name>
<gene>
    <name evidence="5" type="ORF">SAMN02745148_00247</name>
</gene>
<feature type="binding site" evidence="3">
    <location>
        <begin position="378"/>
        <end position="379"/>
    </location>
    <ligand>
        <name>substrate</name>
    </ligand>
</feature>